<dbReference type="OrthoDB" id="9794954at2"/>
<organism evidence="4 5">
    <name type="scientific">Slackia piriformis YIT 12062</name>
    <dbReference type="NCBI Taxonomy" id="742818"/>
    <lineage>
        <taxon>Bacteria</taxon>
        <taxon>Bacillati</taxon>
        <taxon>Actinomycetota</taxon>
        <taxon>Coriobacteriia</taxon>
        <taxon>Eggerthellales</taxon>
        <taxon>Eggerthellaceae</taxon>
        <taxon>Slackia</taxon>
    </lineage>
</organism>
<dbReference type="Proteomes" id="UP000006069">
    <property type="component" value="Unassembled WGS sequence"/>
</dbReference>
<dbReference type="SUPFAM" id="SSF52922">
    <property type="entry name" value="TK C-terminal domain-like"/>
    <property type="match status" value="1"/>
</dbReference>
<name>K0ZA80_9ACTN</name>
<dbReference type="HOGENOM" id="CLU_017038_0_0_11"/>
<proteinExistence type="predicted"/>
<dbReference type="InterPro" id="IPR052368">
    <property type="entry name" value="2-oxoacid_oxidoreductase"/>
</dbReference>
<evidence type="ECO:0000259" key="2">
    <source>
        <dbReference type="Pfam" id="PF01855"/>
    </source>
</evidence>
<evidence type="ECO:0000313" key="4">
    <source>
        <dbReference type="EMBL" id="EJZ84320.1"/>
    </source>
</evidence>
<feature type="domain" description="Pyruvate:ferredoxin oxidoreductase core" evidence="3">
    <location>
        <begin position="249"/>
        <end position="343"/>
    </location>
</feature>
<dbReference type="Pfam" id="PF01855">
    <property type="entry name" value="POR_N"/>
    <property type="match status" value="1"/>
</dbReference>
<dbReference type="NCBIfam" id="NF005507">
    <property type="entry name" value="PRK07119.1"/>
    <property type="match status" value="1"/>
</dbReference>
<dbReference type="AlphaFoldDB" id="K0ZA80"/>
<dbReference type="FunCoup" id="K0ZA80">
    <property type="interactions" value="37"/>
</dbReference>
<dbReference type="EMBL" id="ADMD01000002">
    <property type="protein sequence ID" value="EJZ84320.1"/>
    <property type="molecule type" value="Genomic_DNA"/>
</dbReference>
<accession>K0ZA80</accession>
<feature type="domain" description="Pyruvate flavodoxin/ferredoxin oxidoreductase pyrimidine binding" evidence="2">
    <location>
        <begin position="18"/>
        <end position="192"/>
    </location>
</feature>
<dbReference type="CDD" id="cd07034">
    <property type="entry name" value="TPP_PYR_PFOR_IOR-alpha_like"/>
    <property type="match status" value="1"/>
</dbReference>
<comment type="caution">
    <text evidence="4">The sequence shown here is derived from an EMBL/GenBank/DDBJ whole genome shotgun (WGS) entry which is preliminary data.</text>
</comment>
<dbReference type="InterPro" id="IPR029061">
    <property type="entry name" value="THDP-binding"/>
</dbReference>
<protein>
    <recommendedName>
        <fullName evidence="6">Pyruvate flavodoxin/ferredoxin oxidoreductase pyrimidine binding domain-containing protein</fullName>
    </recommendedName>
</protein>
<evidence type="ECO:0008006" key="6">
    <source>
        <dbReference type="Google" id="ProtNLM"/>
    </source>
</evidence>
<dbReference type="GO" id="GO:0000287">
    <property type="term" value="F:magnesium ion binding"/>
    <property type="evidence" value="ECO:0007669"/>
    <property type="project" value="UniProtKB-ARBA"/>
</dbReference>
<evidence type="ECO:0000256" key="1">
    <source>
        <dbReference type="ARBA" id="ARBA00023002"/>
    </source>
</evidence>
<dbReference type="Gene3D" id="3.40.50.920">
    <property type="match status" value="1"/>
</dbReference>
<dbReference type="PANTHER" id="PTHR43088">
    <property type="entry name" value="SUBUNIT OF PYRUVATE:FLAVODOXIN OXIDOREDUCTASE-RELATED"/>
    <property type="match status" value="1"/>
</dbReference>
<evidence type="ECO:0000313" key="5">
    <source>
        <dbReference type="Proteomes" id="UP000006069"/>
    </source>
</evidence>
<keyword evidence="1" id="KW-0560">Oxidoreductase</keyword>
<dbReference type="InterPro" id="IPR033412">
    <property type="entry name" value="PFOR_II"/>
</dbReference>
<dbReference type="PATRIC" id="fig|742818.3.peg.684"/>
<dbReference type="Pfam" id="PF17147">
    <property type="entry name" value="PFOR_II"/>
    <property type="match status" value="1"/>
</dbReference>
<dbReference type="SUPFAM" id="SSF52518">
    <property type="entry name" value="Thiamin diphosphate-binding fold (THDP-binding)"/>
    <property type="match status" value="1"/>
</dbReference>
<dbReference type="InterPro" id="IPR009014">
    <property type="entry name" value="Transketo_C/PFOR_II"/>
</dbReference>
<dbReference type="InParanoid" id="K0ZA80"/>
<sequence length="356" mass="38127">MAEKNKVLMKGNEAMGAAAVAAGCRHFFGYPITPQTELAAYMSKTMPKIGGTYLQAESEVAAINMVYGASAAGARTMTSSSSPGVSLKSEGISYLAGADLPAVIINVQRGGPGLGGIQPSQADYWQATRGLGHGDFHCVVFAPSSVQEMADYVYKAFDVADEYRTPVLILADGMLGQMMEPVVLPEPKTELPEKPWATCGHHNKRPHNVANSLYLTADALEKLNIERFARYAQIEENEQAAECIMTDDADIVLVAFGASARVTLSAVKKAREKGIKAGLLRPITLWPFPKKAIDETASTAKAYLTVEMNMGQMVDDVRLAVNGRVPVEFYGRTGGVIPTPAEILAQIEALAEKVGE</sequence>
<evidence type="ECO:0000259" key="3">
    <source>
        <dbReference type="Pfam" id="PF17147"/>
    </source>
</evidence>
<gene>
    <name evidence="4" type="ORF">HMPREF9451_00630</name>
</gene>
<dbReference type="PANTHER" id="PTHR43088:SF1">
    <property type="entry name" value="SUBUNIT OF PYRUVATE:FLAVODOXIN OXIDOREDUCTASE"/>
    <property type="match status" value="1"/>
</dbReference>
<keyword evidence="5" id="KW-1185">Reference proteome</keyword>
<dbReference type="Gene3D" id="3.40.50.970">
    <property type="match status" value="1"/>
</dbReference>
<dbReference type="InterPro" id="IPR002880">
    <property type="entry name" value="Pyrv_Fd/Flavodoxin_OxRdtase_N"/>
</dbReference>
<dbReference type="GO" id="GO:0016491">
    <property type="term" value="F:oxidoreductase activity"/>
    <property type="evidence" value="ECO:0007669"/>
    <property type="project" value="UniProtKB-KW"/>
</dbReference>
<dbReference type="PROSITE" id="PS51257">
    <property type="entry name" value="PROKAR_LIPOPROTEIN"/>
    <property type="match status" value="1"/>
</dbReference>
<reference evidence="4 5" key="1">
    <citation type="submission" date="2012-08" db="EMBL/GenBank/DDBJ databases">
        <title>The Genome Sequence of Slackia piriformis YIT 12062.</title>
        <authorList>
            <consortium name="The Broad Institute Genome Sequencing Platform"/>
            <person name="Earl A."/>
            <person name="Ward D."/>
            <person name="Feldgarden M."/>
            <person name="Gevers D."/>
            <person name="Morotomi M."/>
            <person name="Walker B."/>
            <person name="Young S.K."/>
            <person name="Zeng Q."/>
            <person name="Gargeya S."/>
            <person name="Fitzgerald M."/>
            <person name="Haas B."/>
            <person name="Abouelleil A."/>
            <person name="Alvarado L."/>
            <person name="Arachchi H.M."/>
            <person name="Berlin A.M."/>
            <person name="Chapman S.B."/>
            <person name="Goldberg J."/>
            <person name="Griggs A."/>
            <person name="Gujja S."/>
            <person name="Hansen M."/>
            <person name="Howarth C."/>
            <person name="Imamovic A."/>
            <person name="Larimer J."/>
            <person name="McCowen C."/>
            <person name="Montmayeur A."/>
            <person name="Murphy C."/>
            <person name="Neiman D."/>
            <person name="Pearson M."/>
            <person name="Priest M."/>
            <person name="Roberts A."/>
            <person name="Saif S."/>
            <person name="Shea T."/>
            <person name="Sisk P."/>
            <person name="Sykes S."/>
            <person name="Wortman J."/>
            <person name="Nusbaum C."/>
            <person name="Birren B."/>
        </authorList>
    </citation>
    <scope>NUCLEOTIDE SEQUENCE [LARGE SCALE GENOMIC DNA]</scope>
    <source>
        <strain evidence="4 5">YIT 12062</strain>
    </source>
</reference>
<dbReference type="RefSeq" id="WP_009138858.1">
    <property type="nucleotide sequence ID" value="NZ_JH815198.1"/>
</dbReference>
<dbReference type="eggNOG" id="COG0674">
    <property type="taxonomic scope" value="Bacteria"/>
</dbReference>